<dbReference type="InterPro" id="IPR043519">
    <property type="entry name" value="NT_sf"/>
</dbReference>
<dbReference type="RefSeq" id="WP_020195747.1">
    <property type="nucleotide sequence ID" value="NZ_BAOH01000028.1"/>
</dbReference>
<protein>
    <submittedName>
        <fullName evidence="1">Oxalate:formate antiporter</fullName>
    </submittedName>
</protein>
<evidence type="ECO:0000313" key="1">
    <source>
        <dbReference type="EMBL" id="KIF51650.1"/>
    </source>
</evidence>
<organism evidence="1 2">
    <name type="scientific">Vibrio owensii CAIM 1854 = LMG 25443</name>
    <dbReference type="NCBI Taxonomy" id="1229493"/>
    <lineage>
        <taxon>Bacteria</taxon>
        <taxon>Pseudomonadati</taxon>
        <taxon>Pseudomonadota</taxon>
        <taxon>Gammaproteobacteria</taxon>
        <taxon>Vibrionales</taxon>
        <taxon>Vibrionaceae</taxon>
        <taxon>Vibrio</taxon>
    </lineage>
</organism>
<dbReference type="EMBL" id="JPRD01000031">
    <property type="protein sequence ID" value="KIF51650.1"/>
    <property type="molecule type" value="Genomic_DNA"/>
</dbReference>
<dbReference type="Gene3D" id="3.30.460.10">
    <property type="entry name" value="Beta Polymerase, domain 2"/>
    <property type="match status" value="1"/>
</dbReference>
<sequence length="265" mass="29903">MKFSSTLPQTHEQLLSKILAVFTADPRILGIGASGSYASDSMDKYSDLDLVIAINPEDFDSVMAERFTLIDQVEGQVAAFTGEHVGEPRLVIAIYAPDAIHVDFKFVSLPDAATRVDDTKVLWERDGQLSQVFETAKPHYPQPDPQWIEDRFWIWVHYGATKIARGEYFEASEFLSFLRSVAISPLALKQQGLTPSGVRKIESRMPAFAAQLKQTVAMPEREALIPAFEKIVELYLSLRENEQVSIKPEAQQLCMDYFQQELKSE</sequence>
<dbReference type="InterPro" id="IPR007530">
    <property type="entry name" value="Aminoglycoside_adenylylTfrase"/>
</dbReference>
<dbReference type="AlphaFoldDB" id="A0A0C1Z3K9"/>
<reference evidence="1 2" key="1">
    <citation type="submission" date="2014-07" db="EMBL/GenBank/DDBJ databases">
        <title>Unique and conserved regions in Vibrio harveyi and related species in comparison with the shrimp pathogen Vibrio harveyi CAIM 1792.</title>
        <authorList>
            <person name="Espinoza-Valles I."/>
            <person name="Vora G."/>
            <person name="Leekitcharoenphon P."/>
            <person name="Ussery D."/>
            <person name="Hoj L."/>
            <person name="Gomez-Gil B."/>
        </authorList>
    </citation>
    <scope>NUCLEOTIDE SEQUENCE [LARGE SCALE GENOMIC DNA]</scope>
    <source>
        <strain evidence="2">CAIM 1854 / LMG 25443</strain>
    </source>
</reference>
<gene>
    <name evidence="1" type="ORF">H735_18430</name>
</gene>
<dbReference type="Pfam" id="PF04439">
    <property type="entry name" value="Adenyl_transf"/>
    <property type="match status" value="1"/>
</dbReference>
<comment type="caution">
    <text evidence="1">The sequence shown here is derived from an EMBL/GenBank/DDBJ whole genome shotgun (WGS) entry which is preliminary data.</text>
</comment>
<name>A0A0C1Z3K9_9VIBR</name>
<dbReference type="Proteomes" id="UP000031586">
    <property type="component" value="Unassembled WGS sequence"/>
</dbReference>
<dbReference type="SUPFAM" id="SSF81301">
    <property type="entry name" value="Nucleotidyltransferase"/>
    <property type="match status" value="1"/>
</dbReference>
<accession>A0A0C1Z3K9</accession>
<dbReference type="PATRIC" id="fig|1229493.5.peg.2999"/>
<proteinExistence type="predicted"/>
<evidence type="ECO:0000313" key="2">
    <source>
        <dbReference type="Proteomes" id="UP000031586"/>
    </source>
</evidence>